<dbReference type="Proteomes" id="UP000827092">
    <property type="component" value="Unassembled WGS sequence"/>
</dbReference>
<dbReference type="AlphaFoldDB" id="A0AAV6UAC5"/>
<dbReference type="InterPro" id="IPR020837">
    <property type="entry name" value="Fibrinogen_CS"/>
</dbReference>
<keyword evidence="5" id="KW-1185">Reference proteome</keyword>
<proteinExistence type="predicted"/>
<dbReference type="SUPFAM" id="SSF56496">
    <property type="entry name" value="Fibrinogen C-terminal domain-like"/>
    <property type="match status" value="1"/>
</dbReference>
<feature type="compositionally biased region" description="Polar residues" evidence="2">
    <location>
        <begin position="8"/>
        <end position="21"/>
    </location>
</feature>
<dbReference type="InterPro" id="IPR002181">
    <property type="entry name" value="Fibrinogen_a/b/g_C_dom"/>
</dbReference>
<organism evidence="4 5">
    <name type="scientific">Oedothorax gibbosus</name>
    <dbReference type="NCBI Taxonomy" id="931172"/>
    <lineage>
        <taxon>Eukaryota</taxon>
        <taxon>Metazoa</taxon>
        <taxon>Ecdysozoa</taxon>
        <taxon>Arthropoda</taxon>
        <taxon>Chelicerata</taxon>
        <taxon>Arachnida</taxon>
        <taxon>Araneae</taxon>
        <taxon>Araneomorphae</taxon>
        <taxon>Entelegynae</taxon>
        <taxon>Araneoidea</taxon>
        <taxon>Linyphiidae</taxon>
        <taxon>Erigoninae</taxon>
        <taxon>Oedothorax</taxon>
    </lineage>
</organism>
<dbReference type="Gene3D" id="3.90.215.10">
    <property type="entry name" value="Gamma Fibrinogen, chain A, domain 1"/>
    <property type="match status" value="1"/>
</dbReference>
<dbReference type="InterPro" id="IPR036056">
    <property type="entry name" value="Fibrinogen-like_C"/>
</dbReference>
<evidence type="ECO:0000259" key="3">
    <source>
        <dbReference type="PROSITE" id="PS51406"/>
    </source>
</evidence>
<dbReference type="PROSITE" id="PS00514">
    <property type="entry name" value="FIBRINOGEN_C_1"/>
    <property type="match status" value="1"/>
</dbReference>
<comment type="caution">
    <text evidence="4">The sequence shown here is derived from an EMBL/GenBank/DDBJ whole genome shotgun (WGS) entry which is preliminary data.</text>
</comment>
<reference evidence="4 5" key="1">
    <citation type="journal article" date="2022" name="Nat. Ecol. Evol.">
        <title>A masculinizing supergene underlies an exaggerated male reproductive morph in a spider.</title>
        <authorList>
            <person name="Hendrickx F."/>
            <person name="De Corte Z."/>
            <person name="Sonet G."/>
            <person name="Van Belleghem S.M."/>
            <person name="Kostlbacher S."/>
            <person name="Vangestel C."/>
        </authorList>
    </citation>
    <scope>NUCLEOTIDE SEQUENCE [LARGE SCALE GENOMIC DNA]</scope>
    <source>
        <strain evidence="4">W744_W776</strain>
    </source>
</reference>
<dbReference type="PANTHER" id="PTHR19143:SF458">
    <property type="entry name" value="FIBRINOGEN C-TERMINAL DOMAIN-CONTAINING PROTEIN-RELATED"/>
    <property type="match status" value="1"/>
</dbReference>
<dbReference type="PANTHER" id="PTHR19143">
    <property type="entry name" value="FIBRINOGEN/TENASCIN/ANGIOPOEITIN"/>
    <property type="match status" value="1"/>
</dbReference>
<dbReference type="Pfam" id="PF00147">
    <property type="entry name" value="Fibrinogen_C"/>
    <property type="match status" value="1"/>
</dbReference>
<evidence type="ECO:0000313" key="5">
    <source>
        <dbReference type="Proteomes" id="UP000827092"/>
    </source>
</evidence>
<dbReference type="EMBL" id="JAFNEN010000536">
    <property type="protein sequence ID" value="KAG8181097.1"/>
    <property type="molecule type" value="Genomic_DNA"/>
</dbReference>
<gene>
    <name evidence="4" type="ORF">JTE90_016609</name>
</gene>
<dbReference type="InterPro" id="IPR050373">
    <property type="entry name" value="Fibrinogen_C-term_domain"/>
</dbReference>
<evidence type="ECO:0000256" key="1">
    <source>
        <dbReference type="ARBA" id="ARBA00023157"/>
    </source>
</evidence>
<sequence>MPHMISPQGDSMISQHNNNKFSTKDQDNDNHETHCASTYKGGWWYNSCHHSNLNGLYLRGKHESFADGIEWHSWTGYQESMDTTEMKIRPKGFRRLPNDEMTPISLVCKAITIPYLIKKEKNEISDYAIIRSPGLAAGVLLPGCQQLHR</sequence>
<feature type="domain" description="Fibrinogen C-terminal" evidence="3">
    <location>
        <begin position="1"/>
        <end position="92"/>
    </location>
</feature>
<keyword evidence="1" id="KW-1015">Disulfide bond</keyword>
<name>A0AAV6UAC5_9ARAC</name>
<dbReference type="GO" id="GO:0005615">
    <property type="term" value="C:extracellular space"/>
    <property type="evidence" value="ECO:0007669"/>
    <property type="project" value="TreeGrafter"/>
</dbReference>
<dbReference type="SMART" id="SM00186">
    <property type="entry name" value="FBG"/>
    <property type="match status" value="1"/>
</dbReference>
<evidence type="ECO:0000313" key="4">
    <source>
        <dbReference type="EMBL" id="KAG8181097.1"/>
    </source>
</evidence>
<dbReference type="InterPro" id="IPR014716">
    <property type="entry name" value="Fibrinogen_a/b/g_C_1"/>
</dbReference>
<feature type="region of interest" description="Disordered" evidence="2">
    <location>
        <begin position="1"/>
        <end position="30"/>
    </location>
</feature>
<accession>A0AAV6UAC5</accession>
<evidence type="ECO:0000256" key="2">
    <source>
        <dbReference type="SAM" id="MobiDB-lite"/>
    </source>
</evidence>
<protein>
    <recommendedName>
        <fullName evidence="3">Fibrinogen C-terminal domain-containing protein</fullName>
    </recommendedName>
</protein>
<dbReference type="PROSITE" id="PS51406">
    <property type="entry name" value="FIBRINOGEN_C_2"/>
    <property type="match status" value="1"/>
</dbReference>